<evidence type="ECO:0000256" key="1">
    <source>
        <dbReference type="SAM" id="MobiDB-lite"/>
    </source>
</evidence>
<dbReference type="AlphaFoldDB" id="A0A1E4RFV2"/>
<dbReference type="RefSeq" id="XP_020075178.1">
    <property type="nucleotide sequence ID" value="XM_020220238.1"/>
</dbReference>
<dbReference type="Proteomes" id="UP000095085">
    <property type="component" value="Unassembled WGS sequence"/>
</dbReference>
<name>A0A1E4RFV2_9ASCO</name>
<organism evidence="2 3">
    <name type="scientific">Hyphopichia burtonii NRRL Y-1933</name>
    <dbReference type="NCBI Taxonomy" id="984485"/>
    <lineage>
        <taxon>Eukaryota</taxon>
        <taxon>Fungi</taxon>
        <taxon>Dikarya</taxon>
        <taxon>Ascomycota</taxon>
        <taxon>Saccharomycotina</taxon>
        <taxon>Pichiomycetes</taxon>
        <taxon>Debaryomycetaceae</taxon>
        <taxon>Hyphopichia</taxon>
    </lineage>
</organism>
<gene>
    <name evidence="2" type="ORF">HYPBUDRAFT_149882</name>
</gene>
<sequence>MYDIKNQFAESYFKIVDYCKAYLHPNHYNEHEFDVAPPIEYFLPKNRIRLRSNKKPKYQSPLEMGNSPYKEPIRKPRERTETKATTQRVPSPVFSEFSQIIKTSSDETGNLVQNEPEDEHDILEHDSSLSRQPSFIFSPLNLTSGLDNGNLRSSNTEDIELPYTHNIVVEKTHQKLNQQPSSGSLNNGNNVIDSKIDFKGSDSSKEHLQHPEIEGGERSEFEIVSALITNLTTLIGVSKTCSNFSNHIENIFMDLRLNLKNLPWDRISSITLDVMGKSIRQARHTFNDIENLNQFFDNKQRLAAKEDIIEQKYCEFICILTDLEEEIESLLLSINEIPQSNDKLPLSSNLYSML</sequence>
<proteinExistence type="predicted"/>
<evidence type="ECO:0000313" key="2">
    <source>
        <dbReference type="EMBL" id="ODV66111.1"/>
    </source>
</evidence>
<reference evidence="3" key="1">
    <citation type="submission" date="2016-05" db="EMBL/GenBank/DDBJ databases">
        <title>Comparative genomics of biotechnologically important yeasts.</title>
        <authorList>
            <consortium name="DOE Joint Genome Institute"/>
            <person name="Riley R."/>
            <person name="Haridas S."/>
            <person name="Wolfe K.H."/>
            <person name="Lopes M.R."/>
            <person name="Hittinger C.T."/>
            <person name="Goker M."/>
            <person name="Salamov A."/>
            <person name="Wisecaver J."/>
            <person name="Long T.M."/>
            <person name="Aerts A.L."/>
            <person name="Barry K."/>
            <person name="Choi C."/>
            <person name="Clum A."/>
            <person name="Coughlan A.Y."/>
            <person name="Deshpande S."/>
            <person name="Douglass A.P."/>
            <person name="Hanson S.J."/>
            <person name="Klenk H.-P."/>
            <person name="Labutti K."/>
            <person name="Lapidus A."/>
            <person name="Lindquist E."/>
            <person name="Lipzen A."/>
            <person name="Meier-Kolthoff J.P."/>
            <person name="Ohm R.A."/>
            <person name="Otillar R.P."/>
            <person name="Pangilinan J."/>
            <person name="Peng Y."/>
            <person name="Rokas A."/>
            <person name="Rosa C.A."/>
            <person name="Scheuner C."/>
            <person name="Sibirny A.A."/>
            <person name="Slot J.C."/>
            <person name="Stielow J.B."/>
            <person name="Sun H."/>
            <person name="Kurtzman C.P."/>
            <person name="Blackwell M."/>
            <person name="Grigoriev I.V."/>
            <person name="Jeffries T.W."/>
        </authorList>
    </citation>
    <scope>NUCLEOTIDE SEQUENCE [LARGE SCALE GENOMIC DNA]</scope>
    <source>
        <strain evidence="3">NRRL Y-1933</strain>
    </source>
</reference>
<keyword evidence="3" id="KW-1185">Reference proteome</keyword>
<dbReference type="EMBL" id="KV454543">
    <property type="protein sequence ID" value="ODV66111.1"/>
    <property type="molecule type" value="Genomic_DNA"/>
</dbReference>
<feature type="compositionally biased region" description="Basic and acidic residues" evidence="1">
    <location>
        <begin position="71"/>
        <end position="82"/>
    </location>
</feature>
<dbReference type="GeneID" id="30994788"/>
<protein>
    <submittedName>
        <fullName evidence="2">Uncharacterized protein</fullName>
    </submittedName>
</protein>
<accession>A0A1E4RFV2</accession>
<feature type="region of interest" description="Disordered" evidence="1">
    <location>
        <begin position="53"/>
        <end position="89"/>
    </location>
</feature>
<evidence type="ECO:0000313" key="3">
    <source>
        <dbReference type="Proteomes" id="UP000095085"/>
    </source>
</evidence>